<sequence>MSVIFGPNSRRVLQFLTHIEDLSPEEIDRVADLWKQTSSQTRAEGWAEVHRTTSDEERYRILVAASVARRAALDAARAHQRHDWAFWAAVWDAAAAVAVCDRIGSHYNVLVAPLAAVMPSLAHCRRDELTTPELQGAVLKAQGAVLKGGGG</sequence>
<dbReference type="RefSeq" id="WP_346175475.1">
    <property type="nucleotide sequence ID" value="NZ_BAAASD010000013.1"/>
</dbReference>
<dbReference type="EMBL" id="BAAASD010000013">
    <property type="protein sequence ID" value="GAA2346666.1"/>
    <property type="molecule type" value="Genomic_DNA"/>
</dbReference>
<name>A0ABN3G8W3_9ACTN</name>
<proteinExistence type="predicted"/>
<keyword evidence="2" id="KW-1185">Reference proteome</keyword>
<comment type="caution">
    <text evidence="1">The sequence shown here is derived from an EMBL/GenBank/DDBJ whole genome shotgun (WGS) entry which is preliminary data.</text>
</comment>
<dbReference type="Proteomes" id="UP001500253">
    <property type="component" value="Unassembled WGS sequence"/>
</dbReference>
<protein>
    <submittedName>
        <fullName evidence="1">Uncharacterized protein</fullName>
    </submittedName>
</protein>
<reference evidence="1 2" key="1">
    <citation type="journal article" date="2019" name="Int. J. Syst. Evol. Microbiol.">
        <title>The Global Catalogue of Microorganisms (GCM) 10K type strain sequencing project: providing services to taxonomists for standard genome sequencing and annotation.</title>
        <authorList>
            <consortium name="The Broad Institute Genomics Platform"/>
            <consortium name="The Broad Institute Genome Sequencing Center for Infectious Disease"/>
            <person name="Wu L."/>
            <person name="Ma J."/>
        </authorList>
    </citation>
    <scope>NUCLEOTIDE SEQUENCE [LARGE SCALE GENOMIC DNA]</scope>
    <source>
        <strain evidence="1 2">JCM 4316</strain>
    </source>
</reference>
<organism evidence="1 2">
    <name type="scientific">Streptomyces cuspidosporus</name>
    <dbReference type="NCBI Taxonomy" id="66882"/>
    <lineage>
        <taxon>Bacteria</taxon>
        <taxon>Bacillati</taxon>
        <taxon>Actinomycetota</taxon>
        <taxon>Actinomycetes</taxon>
        <taxon>Kitasatosporales</taxon>
        <taxon>Streptomycetaceae</taxon>
        <taxon>Streptomyces</taxon>
    </lineage>
</organism>
<evidence type="ECO:0000313" key="2">
    <source>
        <dbReference type="Proteomes" id="UP001500253"/>
    </source>
</evidence>
<gene>
    <name evidence="1" type="ORF">GCM10010246_36260</name>
</gene>
<evidence type="ECO:0000313" key="1">
    <source>
        <dbReference type="EMBL" id="GAA2346666.1"/>
    </source>
</evidence>
<accession>A0ABN3G8W3</accession>